<dbReference type="Proteomes" id="UP000828797">
    <property type="component" value="Segment"/>
</dbReference>
<dbReference type="EMBL" id="MZ592920">
    <property type="protein sequence ID" value="QYW05801.1"/>
    <property type="molecule type" value="Genomic_DNA"/>
</dbReference>
<organism evidence="1 2">
    <name type="scientific">Vibrio phage vB_VpaP_G1</name>
    <dbReference type="NCBI Taxonomy" id="2862773"/>
    <lineage>
        <taxon>Viruses</taxon>
        <taxon>Duplodnaviria</taxon>
        <taxon>Heunggongvirae</taxon>
        <taxon>Uroviricota</taxon>
        <taxon>Caudoviricetes</taxon>
        <taxon>Autographivirales</taxon>
        <taxon>Youngvirus</taxon>
        <taxon>Youngvirus G1</taxon>
    </lineage>
</organism>
<evidence type="ECO:0000313" key="1">
    <source>
        <dbReference type="EMBL" id="QYW05801.1"/>
    </source>
</evidence>
<sequence>MSKTFNVAVNFTGKLVFSSEEIAQLREGLGKAIAAGESVGIHDSPKVNKLFAELWSQGKEDEAIELILRDGIRSGIREIMQDAQWKVSPVTAVFSKPALAGQTEKDDV</sequence>
<accession>A0AAE8BMA2</accession>
<dbReference type="GeneID" id="77923872"/>
<dbReference type="KEGG" id="vg:77923872"/>
<evidence type="ECO:0000313" key="2">
    <source>
        <dbReference type="Proteomes" id="UP000828797"/>
    </source>
</evidence>
<name>A0AAE8BMA2_9CAUD</name>
<dbReference type="EMBL" id="MZ592920">
    <property type="protein sequence ID" value="QYW05845.1"/>
    <property type="molecule type" value="Genomic_DNA"/>
</dbReference>
<reference evidence="1" key="1">
    <citation type="submission" date="2021-07" db="EMBL/GenBank/DDBJ databases">
        <authorList>
            <person name="Wang J."/>
            <person name="Yang M."/>
        </authorList>
    </citation>
    <scope>NUCLEOTIDE SEQUENCE</scope>
</reference>
<dbReference type="RefSeq" id="YP_010648389.1">
    <property type="nucleotide sequence ID" value="NC_070758.1"/>
</dbReference>
<proteinExistence type="predicted"/>
<keyword evidence="2" id="KW-1185">Reference proteome</keyword>
<dbReference type="RefSeq" id="YP_010648433.1">
    <property type="nucleotide sequence ID" value="NC_070758.1"/>
</dbReference>
<dbReference type="KEGG" id="vg:77923877"/>
<protein>
    <submittedName>
        <fullName evidence="1">Uncharacterized protein</fullName>
    </submittedName>
</protein>
<dbReference type="GeneID" id="77923877"/>